<dbReference type="InterPro" id="IPR001613">
    <property type="entry name" value="Flavin_amine_oxidase"/>
</dbReference>
<gene>
    <name evidence="5" type="ORF">JK358_29695</name>
</gene>
<evidence type="ECO:0000313" key="6">
    <source>
        <dbReference type="Proteomes" id="UP000602198"/>
    </source>
</evidence>
<dbReference type="EMBL" id="JAERRJ010000012">
    <property type="protein sequence ID" value="MBL1078586.1"/>
    <property type="molecule type" value="Genomic_DNA"/>
</dbReference>
<dbReference type="PRINTS" id="PR00757">
    <property type="entry name" value="AMINEOXDASEF"/>
</dbReference>
<protein>
    <submittedName>
        <fullName evidence="5">FAD-dependent oxidoreductase</fullName>
    </submittedName>
</protein>
<evidence type="ECO:0000259" key="4">
    <source>
        <dbReference type="Pfam" id="PF01593"/>
    </source>
</evidence>
<keyword evidence="3" id="KW-0560">Oxidoreductase</keyword>
<dbReference type="Gene3D" id="1.10.405.10">
    <property type="entry name" value="Guanine Nucleotide Dissociation Inhibitor, domain 1"/>
    <property type="match status" value="1"/>
</dbReference>
<evidence type="ECO:0000256" key="2">
    <source>
        <dbReference type="ARBA" id="ARBA00005995"/>
    </source>
</evidence>
<dbReference type="InterPro" id="IPR050703">
    <property type="entry name" value="Flavin_MAO"/>
</dbReference>
<dbReference type="PANTHER" id="PTHR43563">
    <property type="entry name" value="AMINE OXIDASE"/>
    <property type="match status" value="1"/>
</dbReference>
<dbReference type="SUPFAM" id="SSF54373">
    <property type="entry name" value="FAD-linked reductases, C-terminal domain"/>
    <property type="match status" value="1"/>
</dbReference>
<evidence type="ECO:0000256" key="3">
    <source>
        <dbReference type="ARBA" id="ARBA00023002"/>
    </source>
</evidence>
<sequence>MNETRTLYGNRATYGPMIRYGKAEGATMPTDRRDKVDAVVVGAGLSGLAAARRLADRGRSVIVLEALPRVGGRTLTGRVGAAVVDEGATLVYPVHDNVFRLARAHGVELFESNAGGRFLLHTGGVTRAFRFGTPRGMGLVTRPALRPILRASMRLAARWTTLPLPPEVILQVLGALTALDRMAADIPAEAPWSAADAELLDQRTFGSWLREQVPDSRARLLFEANFAGYLPESTSLLYALHFLRTWGGLGTLLAGPARVFRFHGGAQELAQAMAVALGDRVVVASPVREIVQHPDGVTVRCAETEFEADRAILAIGPAGLRELSFDPALPADSAALLQDWRPVHGRKINIVYAEPFWRQEGLSGSALTDIDAVPGLLDASPPDGRVGVLAGYLPGDRGPADPDERRRTVLSVCTDLFGSRAGFPRHYLEKSWQDEPYAFGCEGGLAVGALTSARRLPKTSVGRVHFAGVETADAWMGFLSGAIQAGERAAEETLAE</sequence>
<dbReference type="Pfam" id="PF01593">
    <property type="entry name" value="Amino_oxidase"/>
    <property type="match status" value="1"/>
</dbReference>
<dbReference type="SUPFAM" id="SSF51905">
    <property type="entry name" value="FAD/NAD(P)-binding domain"/>
    <property type="match status" value="1"/>
</dbReference>
<organism evidence="5 6">
    <name type="scientific">Nocardia acididurans</name>
    <dbReference type="NCBI Taxonomy" id="2802282"/>
    <lineage>
        <taxon>Bacteria</taxon>
        <taxon>Bacillati</taxon>
        <taxon>Actinomycetota</taxon>
        <taxon>Actinomycetes</taxon>
        <taxon>Mycobacteriales</taxon>
        <taxon>Nocardiaceae</taxon>
        <taxon>Nocardia</taxon>
    </lineage>
</organism>
<dbReference type="Proteomes" id="UP000602198">
    <property type="component" value="Unassembled WGS sequence"/>
</dbReference>
<dbReference type="InterPro" id="IPR002937">
    <property type="entry name" value="Amino_oxidase"/>
</dbReference>
<name>A0ABS1MD59_9NOCA</name>
<comment type="cofactor">
    <cofactor evidence="1">
        <name>FAD</name>
        <dbReference type="ChEBI" id="CHEBI:57692"/>
    </cofactor>
</comment>
<accession>A0ABS1MD59</accession>
<dbReference type="InterPro" id="IPR036188">
    <property type="entry name" value="FAD/NAD-bd_sf"/>
</dbReference>
<evidence type="ECO:0000313" key="5">
    <source>
        <dbReference type="EMBL" id="MBL1078586.1"/>
    </source>
</evidence>
<proteinExistence type="inferred from homology"/>
<reference evidence="5 6" key="1">
    <citation type="submission" date="2021-01" db="EMBL/GenBank/DDBJ databases">
        <title>WGS of actinomycetes isolated from Thailand.</title>
        <authorList>
            <person name="Thawai C."/>
        </authorList>
    </citation>
    <scope>NUCLEOTIDE SEQUENCE [LARGE SCALE GENOMIC DNA]</scope>
    <source>
        <strain evidence="5 6">LPG 2</strain>
    </source>
</reference>
<comment type="caution">
    <text evidence="5">The sequence shown here is derived from an EMBL/GenBank/DDBJ whole genome shotgun (WGS) entry which is preliminary data.</text>
</comment>
<keyword evidence="6" id="KW-1185">Reference proteome</keyword>
<evidence type="ECO:0000256" key="1">
    <source>
        <dbReference type="ARBA" id="ARBA00001974"/>
    </source>
</evidence>
<comment type="similarity">
    <text evidence="2">Belongs to the flavin monoamine oxidase family.</text>
</comment>
<feature type="domain" description="Amine oxidase" evidence="4">
    <location>
        <begin position="45"/>
        <end position="492"/>
    </location>
</feature>
<dbReference type="PANTHER" id="PTHR43563:SF1">
    <property type="entry name" value="AMINE OXIDASE [FLAVIN-CONTAINING] B"/>
    <property type="match status" value="1"/>
</dbReference>
<dbReference type="Gene3D" id="3.50.50.60">
    <property type="entry name" value="FAD/NAD(P)-binding domain"/>
    <property type="match status" value="1"/>
</dbReference>
<dbReference type="Gene3D" id="3.90.660.10">
    <property type="match status" value="1"/>
</dbReference>